<dbReference type="InterPro" id="IPR027385">
    <property type="entry name" value="Beta-barrel_OMP"/>
</dbReference>
<name>A0A9X1V6W3_9FLAO</name>
<dbReference type="SUPFAM" id="SSF56925">
    <property type="entry name" value="OMPA-like"/>
    <property type="match status" value="1"/>
</dbReference>
<dbReference type="Pfam" id="PF13505">
    <property type="entry name" value="OMP_b-brl"/>
    <property type="match status" value="1"/>
</dbReference>
<keyword evidence="1 2" id="KW-0732">Signal</keyword>
<dbReference type="InterPro" id="IPR036709">
    <property type="entry name" value="Autotransporte_beta_dom_sf"/>
</dbReference>
<evidence type="ECO:0000259" key="3">
    <source>
        <dbReference type="Pfam" id="PF13505"/>
    </source>
</evidence>
<gene>
    <name evidence="4" type="ORF">ML462_10645</name>
</gene>
<feature type="signal peptide" evidence="2">
    <location>
        <begin position="1"/>
        <end position="19"/>
    </location>
</feature>
<evidence type="ECO:0000313" key="5">
    <source>
        <dbReference type="Proteomes" id="UP001139226"/>
    </source>
</evidence>
<sequence length="174" mass="19217">MQNFIITFLLFLFSLLVSAQETTEKFNIVKGTIGLGGSIGINTNSAESNSYEGKGFGFGISPEAGYFLSDNLSLGVMLGFNYYSSENTRSNELQESTSSTFTIEPYLQKFFSVSKSLALSLTGSVYYSRNWYEYQNTNCLNCSNTDRNNYGIAIRPGLSYLLSEKFSLDADIGA</sequence>
<accession>A0A9X1V6W3</accession>
<feature type="domain" description="Outer membrane protein beta-barrel" evidence="3">
    <location>
        <begin position="10"/>
        <end position="172"/>
    </location>
</feature>
<dbReference type="AlphaFoldDB" id="A0A9X1V6W3"/>
<dbReference type="RefSeq" id="WP_240713797.1">
    <property type="nucleotide sequence ID" value="NZ_JAKVTV010000003.1"/>
</dbReference>
<feature type="chain" id="PRO_5040962983" evidence="2">
    <location>
        <begin position="20"/>
        <end position="174"/>
    </location>
</feature>
<evidence type="ECO:0000256" key="2">
    <source>
        <dbReference type="SAM" id="SignalP"/>
    </source>
</evidence>
<evidence type="ECO:0000313" key="4">
    <source>
        <dbReference type="EMBL" id="MCH4823628.1"/>
    </source>
</evidence>
<reference evidence="4" key="1">
    <citation type="submission" date="2022-03" db="EMBL/GenBank/DDBJ databases">
        <title>Gramella crocea sp. nov., isolated from activated sludge of a seafood processing plant.</title>
        <authorList>
            <person name="Zhang X."/>
        </authorList>
    </citation>
    <scope>NUCLEOTIDE SEQUENCE</scope>
    <source>
        <strain evidence="4">YJ019</strain>
    </source>
</reference>
<comment type="caution">
    <text evidence="4">The sequence shown here is derived from an EMBL/GenBank/DDBJ whole genome shotgun (WGS) entry which is preliminary data.</text>
</comment>
<dbReference type="Proteomes" id="UP001139226">
    <property type="component" value="Unassembled WGS sequence"/>
</dbReference>
<dbReference type="InterPro" id="IPR011250">
    <property type="entry name" value="OMP/PagP_B-barrel"/>
</dbReference>
<proteinExistence type="predicted"/>
<protein>
    <submittedName>
        <fullName evidence="4">Transporter</fullName>
    </submittedName>
</protein>
<organism evidence="4 5">
    <name type="scientific">Christiangramia lutea</name>
    <dbReference type="NCBI Taxonomy" id="1607951"/>
    <lineage>
        <taxon>Bacteria</taxon>
        <taxon>Pseudomonadati</taxon>
        <taxon>Bacteroidota</taxon>
        <taxon>Flavobacteriia</taxon>
        <taxon>Flavobacteriales</taxon>
        <taxon>Flavobacteriaceae</taxon>
        <taxon>Christiangramia</taxon>
    </lineage>
</organism>
<dbReference type="Gene3D" id="2.40.128.130">
    <property type="entry name" value="Autotransporter beta-domain"/>
    <property type="match status" value="1"/>
</dbReference>
<keyword evidence="5" id="KW-1185">Reference proteome</keyword>
<evidence type="ECO:0000256" key="1">
    <source>
        <dbReference type="ARBA" id="ARBA00022729"/>
    </source>
</evidence>
<dbReference type="EMBL" id="JAKVTV010000003">
    <property type="protein sequence ID" value="MCH4823628.1"/>
    <property type="molecule type" value="Genomic_DNA"/>
</dbReference>